<dbReference type="Gene3D" id="3.40.50.10320">
    <property type="entry name" value="LmbE-like"/>
    <property type="match status" value="1"/>
</dbReference>
<reference evidence="1 2" key="1">
    <citation type="submission" date="2018-10" db="EMBL/GenBank/DDBJ databases">
        <authorList>
            <person name="Criscuolo A."/>
        </authorList>
    </citation>
    <scope>NUCLEOTIDE SEQUENCE [LARGE SCALE GENOMIC DNA]</scope>
    <source>
        <strain evidence="1">DnA1</strain>
    </source>
</reference>
<dbReference type="SUPFAM" id="SSF102588">
    <property type="entry name" value="LmbE-like"/>
    <property type="match status" value="1"/>
</dbReference>
<dbReference type="Proteomes" id="UP000277294">
    <property type="component" value="Unassembled WGS sequence"/>
</dbReference>
<dbReference type="RefSeq" id="WP_124079506.1">
    <property type="nucleotide sequence ID" value="NZ_UWPJ01000017.1"/>
</dbReference>
<name>A0A3P4B1Q0_9BURK</name>
<evidence type="ECO:0000313" key="1">
    <source>
        <dbReference type="EMBL" id="VCU69982.1"/>
    </source>
</evidence>
<gene>
    <name evidence="1" type="ORF">PIGHUM_02049</name>
</gene>
<proteinExistence type="predicted"/>
<sequence length="227" mass="24736">MEALAAPGPLIAVSPHLDDAVFSCGDLLGLVPGSLVVTVFAGIPDEGPPTEWDRRCGFGSGAEAMRARREEDARALDRLGARPVWLDLLDAQYGARCTPRDAAQSLAAALDRLDGRTVLAPLGLFHSDHVLAHDACMLLCRTEPARTWLLYEDALYRRHPGRVQRRLAALLSTGIVLTPAAGPPAGSCAKRRAVQAYASQLRAFGEHGYDDTRLPERYWTVENDDRR</sequence>
<dbReference type="Pfam" id="PF02585">
    <property type="entry name" value="PIG-L"/>
    <property type="match status" value="1"/>
</dbReference>
<dbReference type="InterPro" id="IPR003737">
    <property type="entry name" value="GlcNAc_PI_deacetylase-related"/>
</dbReference>
<organism evidence="1 2">
    <name type="scientific">Pigmentiphaga humi</name>
    <dbReference type="NCBI Taxonomy" id="2478468"/>
    <lineage>
        <taxon>Bacteria</taxon>
        <taxon>Pseudomonadati</taxon>
        <taxon>Pseudomonadota</taxon>
        <taxon>Betaproteobacteria</taxon>
        <taxon>Burkholderiales</taxon>
        <taxon>Alcaligenaceae</taxon>
        <taxon>Pigmentiphaga</taxon>
    </lineage>
</organism>
<dbReference type="OrthoDB" id="116799at2"/>
<protein>
    <submittedName>
        <fullName evidence="1">GlcNAc-PI de-N-acetylase</fullName>
    </submittedName>
</protein>
<keyword evidence="2" id="KW-1185">Reference proteome</keyword>
<evidence type="ECO:0000313" key="2">
    <source>
        <dbReference type="Proteomes" id="UP000277294"/>
    </source>
</evidence>
<dbReference type="EMBL" id="UWPJ01000017">
    <property type="protein sequence ID" value="VCU69982.1"/>
    <property type="molecule type" value="Genomic_DNA"/>
</dbReference>
<dbReference type="InterPro" id="IPR024078">
    <property type="entry name" value="LmbE-like_dom_sf"/>
</dbReference>
<accession>A0A3P4B1Q0</accession>
<dbReference type="AlphaFoldDB" id="A0A3P4B1Q0"/>